<dbReference type="CDD" id="cd16013">
    <property type="entry name" value="AcpA"/>
    <property type="match status" value="1"/>
</dbReference>
<proteinExistence type="predicted"/>
<dbReference type="PANTHER" id="PTHR31956:SF1">
    <property type="entry name" value="NON-SPECIFIC PHOSPHOLIPASE C1"/>
    <property type="match status" value="1"/>
</dbReference>
<reference evidence="3 4" key="1">
    <citation type="submission" date="2018-02" db="EMBL/GenBank/DDBJ databases">
        <title>Solimicrobium silvestre gen. nov., sp. nov., isolated from alpine forest soil.</title>
        <authorList>
            <person name="Margesin R."/>
            <person name="Albuquerque L."/>
            <person name="Zhang D.-C."/>
            <person name="Froufe H.J.C."/>
            <person name="Severino R."/>
            <person name="Roxo I."/>
            <person name="Egas C."/>
            <person name="Da Costa M.S."/>
        </authorList>
    </citation>
    <scope>NUCLEOTIDE SEQUENCE [LARGE SCALE GENOMIC DNA]</scope>
    <source>
        <strain evidence="3 4">S20-91</strain>
    </source>
</reference>
<gene>
    <name evidence="3" type="ORF">S2091_1985</name>
</gene>
<dbReference type="PANTHER" id="PTHR31956">
    <property type="entry name" value="NON-SPECIFIC PHOSPHOLIPASE C4-RELATED"/>
    <property type="match status" value="1"/>
</dbReference>
<dbReference type="Proteomes" id="UP000237839">
    <property type="component" value="Unassembled WGS sequence"/>
</dbReference>
<dbReference type="Pfam" id="PF04185">
    <property type="entry name" value="Phosphoesterase"/>
    <property type="match status" value="1"/>
</dbReference>
<dbReference type="RefSeq" id="WP_105531646.1">
    <property type="nucleotide sequence ID" value="NZ_PUGF01000008.1"/>
</dbReference>
<evidence type="ECO:0000256" key="1">
    <source>
        <dbReference type="ARBA" id="ARBA00022801"/>
    </source>
</evidence>
<dbReference type="GO" id="GO:0042578">
    <property type="term" value="F:phosphoric ester hydrolase activity"/>
    <property type="evidence" value="ECO:0007669"/>
    <property type="project" value="UniProtKB-ARBA"/>
</dbReference>
<feature type="chain" id="PRO_5015479831" evidence="2">
    <location>
        <begin position="24"/>
        <end position="619"/>
    </location>
</feature>
<dbReference type="InterPro" id="IPR007312">
    <property type="entry name" value="Phosphoesterase"/>
</dbReference>
<accession>A0A2S9GZV4</accession>
<evidence type="ECO:0000256" key="2">
    <source>
        <dbReference type="SAM" id="SignalP"/>
    </source>
</evidence>
<dbReference type="Gene3D" id="3.40.720.10">
    <property type="entry name" value="Alkaline Phosphatase, subunit A"/>
    <property type="match status" value="2"/>
</dbReference>
<feature type="signal peptide" evidence="2">
    <location>
        <begin position="1"/>
        <end position="23"/>
    </location>
</feature>
<dbReference type="AlphaFoldDB" id="A0A2S9GZV4"/>
<protein>
    <submittedName>
        <fullName evidence="3">Phosphoesterase family</fullName>
    </submittedName>
</protein>
<dbReference type="EMBL" id="PUGF01000008">
    <property type="protein sequence ID" value="PRC93247.1"/>
    <property type="molecule type" value="Genomic_DNA"/>
</dbReference>
<keyword evidence="1" id="KW-0378">Hydrolase</keyword>
<dbReference type="OrthoDB" id="9770871at2"/>
<evidence type="ECO:0000313" key="3">
    <source>
        <dbReference type="EMBL" id="PRC93247.1"/>
    </source>
</evidence>
<dbReference type="InterPro" id="IPR017850">
    <property type="entry name" value="Alkaline_phosphatase_core_sf"/>
</dbReference>
<evidence type="ECO:0000313" key="4">
    <source>
        <dbReference type="Proteomes" id="UP000237839"/>
    </source>
</evidence>
<keyword evidence="4" id="KW-1185">Reference proteome</keyword>
<organism evidence="3 4">
    <name type="scientific">Solimicrobium silvestre</name>
    <dbReference type="NCBI Taxonomy" id="2099400"/>
    <lineage>
        <taxon>Bacteria</taxon>
        <taxon>Pseudomonadati</taxon>
        <taxon>Pseudomonadota</taxon>
        <taxon>Betaproteobacteria</taxon>
        <taxon>Burkholderiales</taxon>
        <taxon>Oxalobacteraceae</taxon>
        <taxon>Solimicrobium</taxon>
    </lineage>
</organism>
<comment type="caution">
    <text evidence="3">The sequence shown here is derived from an EMBL/GenBank/DDBJ whole genome shotgun (WGS) entry which is preliminary data.</text>
</comment>
<name>A0A2S9GZV4_9BURK</name>
<sequence length="619" mass="64304">MNLQSISVKQPLMMTALALSVSAAVITGCSSGSSPAASAPATPVVAAATAATPIQHVVVIFQENVSFDHYFGTYPTAANPAGEPGFTAASGTPVANTLATPLDVTNKFAALTSLNLMTKNPTTLNAKNGTNAINPFRLDRSQVVNSDQDHDYQAEQMAFNAGAMDLFPLSLGAANSGTTAPLNTNGLTMGYFDGNTVTAFWNYAQNYAMSDNSFGTTFGPSAPGAINLISGQTNGVIATNLSTAQVGNYSAGGGYYGELSADGNGGINLSGDAQPLGDACMTRDAAQLGGKNIGDLLNAGKVSWGFFQGGFDLSITNTNGTTGCKRSTTSGVTGVTKLDYIPHHQPFQYYASTQNLTHARPTSIAAIGNTLVPGTTTVDPANHQYDIHDFFDAVSAGNYPAVNFLKAPGYQDGHTGYSDPLDEQSFVTQVVNFLQQQPGWANTLVIIAYDDSDGWYDHQASPILNPSMNTTAAAQFTSNGLTAPGVADMLNGPGACTSNGAGSLQGTPTKLLGATGTAVAQGRCGYGPRLPMILISPYAKKNYVDHTLTDQTSILRFIEDNWLASQRIAGSYDAIAGTLNNMLNLTGTPSTSVLILDPLTGLPQECPTCKKAAVATIVK</sequence>
<keyword evidence="2" id="KW-0732">Signal</keyword>